<dbReference type="PROSITE" id="PS50102">
    <property type="entry name" value="RRM"/>
    <property type="match status" value="1"/>
</dbReference>
<dbReference type="InterPro" id="IPR000504">
    <property type="entry name" value="RRM_dom"/>
</dbReference>
<dbReference type="InterPro" id="IPR012677">
    <property type="entry name" value="Nucleotide-bd_a/b_plait_sf"/>
</dbReference>
<dbReference type="AlphaFoldDB" id="A0AAP0GQF0"/>
<dbReference type="SUPFAM" id="SSF54928">
    <property type="entry name" value="RNA-binding domain, RBD"/>
    <property type="match status" value="1"/>
</dbReference>
<feature type="region of interest" description="Disordered" evidence="2">
    <location>
        <begin position="274"/>
        <end position="322"/>
    </location>
</feature>
<dbReference type="SMART" id="SM00360">
    <property type="entry name" value="RRM"/>
    <property type="match status" value="1"/>
</dbReference>
<proteinExistence type="predicted"/>
<feature type="compositionally biased region" description="Polar residues" evidence="2">
    <location>
        <begin position="302"/>
        <end position="314"/>
    </location>
</feature>
<evidence type="ECO:0000313" key="5">
    <source>
        <dbReference type="Proteomes" id="UP001408789"/>
    </source>
</evidence>
<evidence type="ECO:0000259" key="3">
    <source>
        <dbReference type="PROSITE" id="PS50102"/>
    </source>
</evidence>
<reference evidence="4 5" key="1">
    <citation type="submission" date="2024-04" db="EMBL/GenBank/DDBJ databases">
        <title>The reference genome of an endangered Asteraceae, Deinandra increscens subsp. villosa, native to the Central Coast of California.</title>
        <authorList>
            <person name="Guilliams M."/>
            <person name="Hasenstab-Lehman K."/>
            <person name="Meyer R."/>
            <person name="Mcevoy S."/>
        </authorList>
    </citation>
    <scope>NUCLEOTIDE SEQUENCE [LARGE SCALE GENOMIC DNA]</scope>
    <source>
        <tissue evidence="4">Leaf</tissue>
    </source>
</reference>
<feature type="region of interest" description="Disordered" evidence="2">
    <location>
        <begin position="1"/>
        <end position="56"/>
    </location>
</feature>
<sequence length="750" mass="84174">MIFEKKATTSGSSLPMGLRHNHRSRSGRSRSLGREQRYPGDRRGRNGVWDGTGRDRSRVRGNDYEDDFFGYEQRGPATRFYGTNYERFPHGQFDDYGNFHEYEKMGETDVHANPRVWEKVTYRKNKYRSKTPIRHQVSRERRVDNRWDDVDKWSTSVFVTNFPAATTRKGLMDRCSEAGKVVDVFIAEKTSFVGKRYAFVRFAKGLDITNIIYKIRNLWIGSFRLFADVPKFKRGEYKNKKVTVGESNESSNGGQCLKEGGVIGFEGSQKHASWAADEDKGDGGTTPKGQVEQPIQPVMGSNLDSQSDQKSGNGETKRSASDNVLGSEKYVIKQSKQVPLENFQSALLLKVKDIKSMAKVYHLASQEGFEKVKFRYVGGWWIRVDCNSKEESVKFASCKSFKSLFSDIRRVSSDFVIKERMVWIGISGLPLGAWSTEIFSDIASKWGKICFVDNDLEEPLAMGKVCILTSMMERINVKFNCEMEGISYDVSVDECQYWTPCFDTPCDSEDDTSDEEDLGFYRDDNISVEDEGSVKANEHDVNNRDEEVIDTPVCDFASAKAGAPKSGVENHHVEPKVDNLGTGVGCTNSDPFGIINFMNNKYPVLNKSYSVSLSVPPGFERIKDVDDGVVNKRDEEVDDTPVCDYASTNAGAPKTGVENHQLEINVDNVGVEEVVPDVAMSDGMGADGFSKSSASEGLTKRGPRIIQSVSILKQFAKYIEYGCSIGLEMDGCKRDLQACINRMSEMMVHK</sequence>
<comment type="caution">
    <text evidence="4">The sequence shown here is derived from an EMBL/GenBank/DDBJ whole genome shotgun (WGS) entry which is preliminary data.</text>
</comment>
<dbReference type="InterPro" id="IPR035979">
    <property type="entry name" value="RBD_domain_sf"/>
</dbReference>
<dbReference type="Proteomes" id="UP001408789">
    <property type="component" value="Unassembled WGS sequence"/>
</dbReference>
<evidence type="ECO:0000256" key="2">
    <source>
        <dbReference type="SAM" id="MobiDB-lite"/>
    </source>
</evidence>
<keyword evidence="5" id="KW-1185">Reference proteome</keyword>
<keyword evidence="1" id="KW-0694">RNA-binding</keyword>
<feature type="compositionally biased region" description="Basic residues" evidence="2">
    <location>
        <begin position="19"/>
        <end position="28"/>
    </location>
</feature>
<feature type="compositionally biased region" description="Basic and acidic residues" evidence="2">
    <location>
        <begin position="32"/>
        <end position="44"/>
    </location>
</feature>
<dbReference type="Pfam" id="PF00076">
    <property type="entry name" value="RRM_1"/>
    <property type="match status" value="1"/>
</dbReference>
<dbReference type="GO" id="GO:0003723">
    <property type="term" value="F:RNA binding"/>
    <property type="evidence" value="ECO:0007669"/>
    <property type="project" value="UniProtKB-UniRule"/>
</dbReference>
<dbReference type="Gene3D" id="3.30.70.330">
    <property type="match status" value="1"/>
</dbReference>
<gene>
    <name evidence="4" type="ORF">SSX86_023971</name>
</gene>
<organism evidence="4 5">
    <name type="scientific">Deinandra increscens subsp. villosa</name>
    <dbReference type="NCBI Taxonomy" id="3103831"/>
    <lineage>
        <taxon>Eukaryota</taxon>
        <taxon>Viridiplantae</taxon>
        <taxon>Streptophyta</taxon>
        <taxon>Embryophyta</taxon>
        <taxon>Tracheophyta</taxon>
        <taxon>Spermatophyta</taxon>
        <taxon>Magnoliopsida</taxon>
        <taxon>eudicotyledons</taxon>
        <taxon>Gunneridae</taxon>
        <taxon>Pentapetalae</taxon>
        <taxon>asterids</taxon>
        <taxon>campanulids</taxon>
        <taxon>Asterales</taxon>
        <taxon>Asteraceae</taxon>
        <taxon>Asteroideae</taxon>
        <taxon>Heliantheae alliance</taxon>
        <taxon>Madieae</taxon>
        <taxon>Madiinae</taxon>
        <taxon>Deinandra</taxon>
    </lineage>
</organism>
<name>A0AAP0GQF0_9ASTR</name>
<dbReference type="EMBL" id="JBCNJP010000024">
    <property type="protein sequence ID" value="KAK9056609.1"/>
    <property type="molecule type" value="Genomic_DNA"/>
</dbReference>
<protein>
    <recommendedName>
        <fullName evidence="3">RRM domain-containing protein</fullName>
    </recommendedName>
</protein>
<dbReference type="CDD" id="cd00590">
    <property type="entry name" value="RRM_SF"/>
    <property type="match status" value="1"/>
</dbReference>
<evidence type="ECO:0000313" key="4">
    <source>
        <dbReference type="EMBL" id="KAK9056609.1"/>
    </source>
</evidence>
<feature type="domain" description="RRM" evidence="3">
    <location>
        <begin position="155"/>
        <end position="249"/>
    </location>
</feature>
<evidence type="ECO:0000256" key="1">
    <source>
        <dbReference type="PROSITE-ProRule" id="PRU00176"/>
    </source>
</evidence>
<accession>A0AAP0GQF0</accession>